<dbReference type="RefSeq" id="WP_163682643.1">
    <property type="nucleotide sequence ID" value="NZ_AP022582.1"/>
</dbReference>
<organism evidence="2 3">
    <name type="scientific">Mycobacterium seoulense</name>
    <dbReference type="NCBI Taxonomy" id="386911"/>
    <lineage>
        <taxon>Bacteria</taxon>
        <taxon>Bacillati</taxon>
        <taxon>Actinomycetota</taxon>
        <taxon>Actinomycetes</taxon>
        <taxon>Mycobacteriales</taxon>
        <taxon>Mycobacteriaceae</taxon>
        <taxon>Mycobacterium</taxon>
    </lineage>
</organism>
<dbReference type="EMBL" id="AP022582">
    <property type="protein sequence ID" value="BBY03243.1"/>
    <property type="molecule type" value="Genomic_DNA"/>
</dbReference>
<sequence>MAMTLQQLRDASDDDLIKAHDDIAPALNPSVSYYLDELGRRDTERAIRADQKLAKYILYLTVANGLLAVISICVALAAFLAK</sequence>
<keyword evidence="1" id="KW-1133">Transmembrane helix</keyword>
<dbReference type="KEGG" id="mseo:MSEO_37420"/>
<dbReference type="Proteomes" id="UP000466632">
    <property type="component" value="Chromosome"/>
</dbReference>
<gene>
    <name evidence="2" type="ORF">MSEO_37420</name>
</gene>
<name>A0A7I7P2Y0_9MYCO</name>
<evidence type="ECO:0000256" key="1">
    <source>
        <dbReference type="SAM" id="Phobius"/>
    </source>
</evidence>
<accession>A0A7I7P2Y0</accession>
<proteinExistence type="predicted"/>
<protein>
    <submittedName>
        <fullName evidence="2">Uncharacterized protein</fullName>
    </submittedName>
</protein>
<dbReference type="AlphaFoldDB" id="A0A7I7P2Y0"/>
<evidence type="ECO:0000313" key="3">
    <source>
        <dbReference type="Proteomes" id="UP000466632"/>
    </source>
</evidence>
<evidence type="ECO:0000313" key="2">
    <source>
        <dbReference type="EMBL" id="BBY03243.1"/>
    </source>
</evidence>
<feature type="transmembrane region" description="Helical" evidence="1">
    <location>
        <begin position="56"/>
        <end position="81"/>
    </location>
</feature>
<keyword evidence="1" id="KW-0812">Transmembrane</keyword>
<reference evidence="2 3" key="1">
    <citation type="journal article" date="2019" name="Emerg. Microbes Infect.">
        <title>Comprehensive subspecies identification of 175 nontuberculous mycobacteria species based on 7547 genomic profiles.</title>
        <authorList>
            <person name="Matsumoto Y."/>
            <person name="Kinjo T."/>
            <person name="Motooka D."/>
            <person name="Nabeya D."/>
            <person name="Jung N."/>
            <person name="Uechi K."/>
            <person name="Horii T."/>
            <person name="Iida T."/>
            <person name="Fujita J."/>
            <person name="Nakamura S."/>
        </authorList>
    </citation>
    <scope>NUCLEOTIDE SEQUENCE [LARGE SCALE GENOMIC DNA]</scope>
    <source>
        <strain evidence="2 3">JCM 16018</strain>
    </source>
</reference>
<keyword evidence="1" id="KW-0472">Membrane</keyword>
<keyword evidence="3" id="KW-1185">Reference proteome</keyword>